<dbReference type="Proteomes" id="UP000295543">
    <property type="component" value="Unassembled WGS sequence"/>
</dbReference>
<dbReference type="Gene3D" id="1.20.1250.20">
    <property type="entry name" value="MFS general substrate transporter like domains"/>
    <property type="match status" value="1"/>
</dbReference>
<reference evidence="7 8" key="1">
    <citation type="submission" date="2019-03" db="EMBL/GenBank/DDBJ databases">
        <title>Luteimonas zhaokaii sp.nov., isolated from the rectal contents of Plateau pika in Yushu, Qinghai Province, China.</title>
        <authorList>
            <person name="Zhang G."/>
        </authorList>
    </citation>
    <scope>NUCLEOTIDE SEQUENCE [LARGE SCALE GENOMIC DNA]</scope>
    <source>
        <strain evidence="7 8">THG-MD21</strain>
    </source>
</reference>
<evidence type="ECO:0000313" key="7">
    <source>
        <dbReference type="EMBL" id="TDK30828.1"/>
    </source>
</evidence>
<dbReference type="RefSeq" id="WP_133393888.1">
    <property type="nucleotide sequence ID" value="NZ_SMTG01000004.1"/>
</dbReference>
<protein>
    <submittedName>
        <fullName evidence="7">MFS transporter</fullName>
    </submittedName>
</protein>
<dbReference type="Pfam" id="PF07690">
    <property type="entry name" value="MFS_1"/>
    <property type="match status" value="2"/>
</dbReference>
<feature type="transmembrane region" description="Helical" evidence="5">
    <location>
        <begin position="120"/>
        <end position="141"/>
    </location>
</feature>
<proteinExistence type="predicted"/>
<accession>A0A4R5U924</accession>
<dbReference type="InterPro" id="IPR020846">
    <property type="entry name" value="MFS_dom"/>
</dbReference>
<feature type="transmembrane region" description="Helical" evidence="5">
    <location>
        <begin position="328"/>
        <end position="353"/>
    </location>
</feature>
<dbReference type="GO" id="GO:0005886">
    <property type="term" value="C:plasma membrane"/>
    <property type="evidence" value="ECO:0007669"/>
    <property type="project" value="TreeGrafter"/>
</dbReference>
<keyword evidence="4 5" id="KW-0472">Membrane</keyword>
<dbReference type="SUPFAM" id="SSF103473">
    <property type="entry name" value="MFS general substrate transporter"/>
    <property type="match status" value="1"/>
</dbReference>
<keyword evidence="3 5" id="KW-1133">Transmembrane helix</keyword>
<dbReference type="PROSITE" id="PS50850">
    <property type="entry name" value="MFS"/>
    <property type="match status" value="1"/>
</dbReference>
<dbReference type="InterPro" id="IPR011701">
    <property type="entry name" value="MFS"/>
</dbReference>
<evidence type="ECO:0000256" key="4">
    <source>
        <dbReference type="ARBA" id="ARBA00023136"/>
    </source>
</evidence>
<comment type="caution">
    <text evidence="7">The sequence shown here is derived from an EMBL/GenBank/DDBJ whole genome shotgun (WGS) entry which is preliminary data.</text>
</comment>
<dbReference type="InterPro" id="IPR036259">
    <property type="entry name" value="MFS_trans_sf"/>
</dbReference>
<feature type="transmembrane region" description="Helical" evidence="5">
    <location>
        <begin position="390"/>
        <end position="412"/>
    </location>
</feature>
<dbReference type="PANTHER" id="PTHR23508">
    <property type="entry name" value="CARBOXYLIC ACID TRANSPORTER PROTEIN HOMOLOG"/>
    <property type="match status" value="1"/>
</dbReference>
<feature type="transmembrane region" description="Helical" evidence="5">
    <location>
        <begin position="153"/>
        <end position="175"/>
    </location>
</feature>
<feature type="transmembrane region" description="Helical" evidence="5">
    <location>
        <begin position="181"/>
        <end position="198"/>
    </location>
</feature>
<feature type="transmembrane region" description="Helical" evidence="5">
    <location>
        <begin position="67"/>
        <end position="87"/>
    </location>
</feature>
<dbReference type="GO" id="GO:0046943">
    <property type="term" value="F:carboxylic acid transmembrane transporter activity"/>
    <property type="evidence" value="ECO:0007669"/>
    <property type="project" value="TreeGrafter"/>
</dbReference>
<dbReference type="InterPro" id="IPR005829">
    <property type="entry name" value="Sugar_transporter_CS"/>
</dbReference>
<feature type="transmembrane region" description="Helical" evidence="5">
    <location>
        <begin position="96"/>
        <end position="114"/>
    </location>
</feature>
<dbReference type="PROSITE" id="PS00217">
    <property type="entry name" value="SUGAR_TRANSPORT_2"/>
    <property type="match status" value="1"/>
</dbReference>
<sequence length="421" mass="45475">MSQESSTELRGHAQSGRWWKGASKQQWRAFNSAYLGWMLDIMDLMLFAMVIKYVIVDLGMDKSSAGLVMSATLMATAAGGLVFGFLADRLGRARSMMLSIICYSVGTALCGLADTLGQLMLFRIIVGLGVGGEWSAGSALVSETWPAKHRGKVMAWVQSAFAAGYAAAAVVAAVVIPIAGWRWVFAVGLLPALLAFYVRRHVKEPEIWLKQEKRLGFGETVRELFGGQYARNTWIGLAFTTAAMCGYWGLFTWIPTYLATPVAEGGPGLDLVKSTIWIVIMQVGAAAGFITFGYFADRIGRKKAFLLFFLASAVVVPVFATIRSPDMLMVFGIVVAYFGTGFYSGFAPTFAELFPTTIRATAQGFVYNGGRAIAAIAPFLIGFVSTRYGVTSGLVTTAAFFALAGLIVWVFLPETKGRELA</sequence>
<feature type="domain" description="Major facilitator superfamily (MFS) profile" evidence="6">
    <location>
        <begin position="29"/>
        <end position="416"/>
    </location>
</feature>
<feature type="transmembrane region" description="Helical" evidence="5">
    <location>
        <begin position="34"/>
        <end position="55"/>
    </location>
</feature>
<organism evidence="7 8">
    <name type="scientific">Luteimonas terrae</name>
    <dbReference type="NCBI Taxonomy" id="1530191"/>
    <lineage>
        <taxon>Bacteria</taxon>
        <taxon>Pseudomonadati</taxon>
        <taxon>Pseudomonadota</taxon>
        <taxon>Gammaproteobacteria</taxon>
        <taxon>Lysobacterales</taxon>
        <taxon>Lysobacteraceae</taxon>
        <taxon>Luteimonas</taxon>
    </lineage>
</organism>
<evidence type="ECO:0000313" key="8">
    <source>
        <dbReference type="Proteomes" id="UP000295543"/>
    </source>
</evidence>
<name>A0A4R5U924_9GAMM</name>
<feature type="transmembrane region" description="Helical" evidence="5">
    <location>
        <begin position="365"/>
        <end position="384"/>
    </location>
</feature>
<dbReference type="EMBL" id="SMTG01000004">
    <property type="protein sequence ID" value="TDK30828.1"/>
    <property type="molecule type" value="Genomic_DNA"/>
</dbReference>
<dbReference type="AlphaFoldDB" id="A0A4R5U924"/>
<gene>
    <name evidence="7" type="ORF">E2F49_10825</name>
</gene>
<evidence type="ECO:0000256" key="2">
    <source>
        <dbReference type="ARBA" id="ARBA00022692"/>
    </source>
</evidence>
<evidence type="ECO:0000256" key="1">
    <source>
        <dbReference type="ARBA" id="ARBA00004141"/>
    </source>
</evidence>
<dbReference type="PANTHER" id="PTHR23508:SF10">
    <property type="entry name" value="CARBOXYLIC ACID TRANSPORTER PROTEIN HOMOLOG"/>
    <property type="match status" value="1"/>
</dbReference>
<evidence type="ECO:0000256" key="3">
    <source>
        <dbReference type="ARBA" id="ARBA00022989"/>
    </source>
</evidence>
<comment type="subcellular location">
    <subcellularLocation>
        <location evidence="1">Membrane</location>
        <topology evidence="1">Multi-pass membrane protein</topology>
    </subcellularLocation>
</comment>
<feature type="transmembrane region" description="Helical" evidence="5">
    <location>
        <begin position="274"/>
        <end position="295"/>
    </location>
</feature>
<evidence type="ECO:0000259" key="6">
    <source>
        <dbReference type="PROSITE" id="PS50850"/>
    </source>
</evidence>
<keyword evidence="8" id="KW-1185">Reference proteome</keyword>
<feature type="transmembrane region" description="Helical" evidence="5">
    <location>
        <begin position="234"/>
        <end position="254"/>
    </location>
</feature>
<keyword evidence="2 5" id="KW-0812">Transmembrane</keyword>
<dbReference type="OrthoDB" id="6057322at2"/>
<evidence type="ECO:0000256" key="5">
    <source>
        <dbReference type="SAM" id="Phobius"/>
    </source>
</evidence>
<feature type="transmembrane region" description="Helical" evidence="5">
    <location>
        <begin position="304"/>
        <end position="322"/>
    </location>
</feature>